<dbReference type="EMBL" id="FLYE01000002">
    <property type="protein sequence ID" value="SCA55555.1"/>
    <property type="molecule type" value="Genomic_DNA"/>
</dbReference>
<dbReference type="PROSITE" id="PS50125">
    <property type="entry name" value="GUANYLATE_CYCLASE_2"/>
    <property type="match status" value="1"/>
</dbReference>
<protein>
    <submittedName>
        <fullName evidence="2">Adenylate cyclase</fullName>
    </submittedName>
</protein>
<evidence type="ECO:0000259" key="1">
    <source>
        <dbReference type="PROSITE" id="PS50125"/>
    </source>
</evidence>
<dbReference type="InterPro" id="IPR029787">
    <property type="entry name" value="Nucleotide_cyclase"/>
</dbReference>
<dbReference type="SMART" id="SM00044">
    <property type="entry name" value="CYCc"/>
    <property type="match status" value="1"/>
</dbReference>
<dbReference type="STRING" id="1867952.MTBPR1_100196"/>
<dbReference type="GO" id="GO:0004016">
    <property type="term" value="F:adenylate cyclase activity"/>
    <property type="evidence" value="ECO:0007669"/>
    <property type="project" value="UniProtKB-ARBA"/>
</dbReference>
<dbReference type="AlphaFoldDB" id="A0A1C3RE68"/>
<evidence type="ECO:0000313" key="3">
    <source>
        <dbReference type="Proteomes" id="UP000231658"/>
    </source>
</evidence>
<gene>
    <name evidence="2" type="ORF">MTBPR1_100196</name>
</gene>
<dbReference type="OrthoDB" id="9789782at2"/>
<dbReference type="CDD" id="cd07302">
    <property type="entry name" value="CHD"/>
    <property type="match status" value="1"/>
</dbReference>
<name>A0A1C3RE68_9PROT</name>
<dbReference type="Pfam" id="PF00211">
    <property type="entry name" value="Guanylate_cyc"/>
    <property type="match status" value="1"/>
</dbReference>
<reference evidence="2 3" key="1">
    <citation type="submission" date="2016-07" db="EMBL/GenBank/DDBJ databases">
        <authorList>
            <person name="Lefevre C.T."/>
        </authorList>
    </citation>
    <scope>NUCLEOTIDE SEQUENCE [LARGE SCALE GENOMIC DNA]</scope>
    <source>
        <strain evidence="2">PR1</strain>
    </source>
</reference>
<keyword evidence="3" id="KW-1185">Reference proteome</keyword>
<feature type="domain" description="Guanylate cyclase" evidence="1">
    <location>
        <begin position="111"/>
        <end position="246"/>
    </location>
</feature>
<dbReference type="InterPro" id="IPR050697">
    <property type="entry name" value="Adenylyl/Guanylyl_Cyclase_3/4"/>
</dbReference>
<dbReference type="RefSeq" id="WP_069186261.1">
    <property type="nucleotide sequence ID" value="NZ_FLYE01000002.1"/>
</dbReference>
<organism evidence="2 3">
    <name type="scientific">Candidatus Terasakiella magnetica</name>
    <dbReference type="NCBI Taxonomy" id="1867952"/>
    <lineage>
        <taxon>Bacteria</taxon>
        <taxon>Pseudomonadati</taxon>
        <taxon>Pseudomonadota</taxon>
        <taxon>Alphaproteobacteria</taxon>
        <taxon>Rhodospirillales</taxon>
        <taxon>Terasakiellaceae</taxon>
        <taxon>Terasakiella</taxon>
    </lineage>
</organism>
<evidence type="ECO:0000313" key="2">
    <source>
        <dbReference type="EMBL" id="SCA55555.1"/>
    </source>
</evidence>
<dbReference type="SUPFAM" id="SSF55073">
    <property type="entry name" value="Nucleotide cyclase"/>
    <property type="match status" value="1"/>
</dbReference>
<dbReference type="InterPro" id="IPR001054">
    <property type="entry name" value="A/G_cyclase"/>
</dbReference>
<dbReference type="Gene3D" id="3.30.70.1230">
    <property type="entry name" value="Nucleotide cyclase"/>
    <property type="match status" value="1"/>
</dbReference>
<accession>A0A1C3RE68</accession>
<dbReference type="Proteomes" id="UP000231658">
    <property type="component" value="Unassembled WGS sequence"/>
</dbReference>
<proteinExistence type="predicted"/>
<sequence>MAFEIFKKEKAIIDKAKVLLNTQELPEAFKDDYQQLLKDYEKLFKSTKRLVRLSDRNEAELNKLAHSLDEKNKMLEGLSNSLSKYLSPQIYDSIFSGDTEVSLKTQRKKLTVFFSDLKDFTATSENLQPEDLNYLLNKYFTAMTTIALKHGATIDKFIGDAMLMFFGDPKSNGVIEDAKACVRMAIEMQQKMEDLKDMWLHKGFDKPFRMRVGINTGYCNVGNFGSDHRMDYTIIGGEVNLAARLEQASDSDGILLSSETHALVKDIVDAQEREPIQVKGIARDVRTFAVQGIYDDLDKTRSFIHKERPGLTCLLDIDKIPQGQEDEIVNELEALIERVKNG</sequence>
<dbReference type="GO" id="GO:0035556">
    <property type="term" value="P:intracellular signal transduction"/>
    <property type="evidence" value="ECO:0007669"/>
    <property type="project" value="InterPro"/>
</dbReference>
<dbReference type="PANTHER" id="PTHR43081:SF18">
    <property type="entry name" value="BLL7624 PROTEIN"/>
    <property type="match status" value="1"/>
</dbReference>
<dbReference type="PANTHER" id="PTHR43081">
    <property type="entry name" value="ADENYLATE CYCLASE, TERMINAL-DIFFERENTIATION SPECIFIC-RELATED"/>
    <property type="match status" value="1"/>
</dbReference>
<dbReference type="GO" id="GO:0006171">
    <property type="term" value="P:cAMP biosynthetic process"/>
    <property type="evidence" value="ECO:0007669"/>
    <property type="project" value="TreeGrafter"/>
</dbReference>